<reference evidence="2 3" key="1">
    <citation type="journal article" date="2020" name="Nat. Food">
        <title>A phased Vanilla planifolia genome enables genetic improvement of flavour and production.</title>
        <authorList>
            <person name="Hasing T."/>
            <person name="Tang H."/>
            <person name="Brym M."/>
            <person name="Khazi F."/>
            <person name="Huang T."/>
            <person name="Chambers A.H."/>
        </authorList>
    </citation>
    <scope>NUCLEOTIDE SEQUENCE [LARGE SCALE GENOMIC DNA]</scope>
    <source>
        <tissue evidence="2">Leaf</tissue>
    </source>
</reference>
<keyword evidence="3" id="KW-1185">Reference proteome</keyword>
<organism evidence="2 3">
    <name type="scientific">Vanilla planifolia</name>
    <name type="common">Vanilla</name>
    <dbReference type="NCBI Taxonomy" id="51239"/>
    <lineage>
        <taxon>Eukaryota</taxon>
        <taxon>Viridiplantae</taxon>
        <taxon>Streptophyta</taxon>
        <taxon>Embryophyta</taxon>
        <taxon>Tracheophyta</taxon>
        <taxon>Spermatophyta</taxon>
        <taxon>Magnoliopsida</taxon>
        <taxon>Liliopsida</taxon>
        <taxon>Asparagales</taxon>
        <taxon>Orchidaceae</taxon>
        <taxon>Vanilloideae</taxon>
        <taxon>Vanilleae</taxon>
        <taxon>Vanilla</taxon>
    </lineage>
</organism>
<proteinExistence type="predicted"/>
<sequence>MARQQQTRGKEGRGDAAALARPCRFARPPSVLVNALLRPFADALFLEQDLHSQSASALSLCRADEVILSTAADIHGFQTACSSPAKLARSPAFKAKPAILALSSAAQRQRWISGDGARRRSYFVFGVPRNEDWLRGRQRRKATVSPLLKGTASLGLSFLPRLLRGPSLRQGSMVKIVRFHESDARGMKEIPDEDLNSTPPSESQSVLFSLKQQIFHQQITSTVCISGFLVQDFDSNQCNCNQIQATSPGLKVVIVVPDASSNSCDQAGREQRGGMKNREQGINGTSSLESRRLQFEEEL</sequence>
<feature type="compositionally biased region" description="Basic and acidic residues" evidence="1">
    <location>
        <begin position="267"/>
        <end position="279"/>
    </location>
</feature>
<name>A0A835QJA9_VANPL</name>
<evidence type="ECO:0000313" key="3">
    <source>
        <dbReference type="Proteomes" id="UP000636800"/>
    </source>
</evidence>
<evidence type="ECO:0000256" key="1">
    <source>
        <dbReference type="SAM" id="MobiDB-lite"/>
    </source>
</evidence>
<gene>
    <name evidence="2" type="ORF">HPP92_017339</name>
</gene>
<comment type="caution">
    <text evidence="2">The sequence shown here is derived from an EMBL/GenBank/DDBJ whole genome shotgun (WGS) entry which is preliminary data.</text>
</comment>
<dbReference type="EMBL" id="JADCNL010000008">
    <property type="protein sequence ID" value="KAG0470639.1"/>
    <property type="molecule type" value="Genomic_DNA"/>
</dbReference>
<feature type="compositionally biased region" description="Basic and acidic residues" evidence="1">
    <location>
        <begin position="289"/>
        <end position="299"/>
    </location>
</feature>
<feature type="region of interest" description="Disordered" evidence="1">
    <location>
        <begin position="262"/>
        <end position="299"/>
    </location>
</feature>
<dbReference type="AlphaFoldDB" id="A0A835QJA9"/>
<protein>
    <submittedName>
        <fullName evidence="2">Uncharacterized protein</fullName>
    </submittedName>
</protein>
<dbReference type="Proteomes" id="UP000636800">
    <property type="component" value="Unassembled WGS sequence"/>
</dbReference>
<accession>A0A835QJA9</accession>
<evidence type="ECO:0000313" key="2">
    <source>
        <dbReference type="EMBL" id="KAG0470639.1"/>
    </source>
</evidence>